<dbReference type="Gene3D" id="3.40.50.40">
    <property type="match status" value="1"/>
</dbReference>
<dbReference type="SFLD" id="SFLDS00057">
    <property type="entry name" value="Glutaminase/Asparaginase"/>
    <property type="match status" value="1"/>
</dbReference>
<dbReference type="PIRSF" id="PIRSF001220">
    <property type="entry name" value="L-ASNase_gatD"/>
    <property type="match status" value="1"/>
</dbReference>
<dbReference type="Pfam" id="PF00710">
    <property type="entry name" value="Asparaginase"/>
    <property type="match status" value="1"/>
</dbReference>
<dbReference type="Pfam" id="PF17763">
    <property type="entry name" value="Asparaginase_C"/>
    <property type="match status" value="1"/>
</dbReference>
<dbReference type="CDD" id="cd08964">
    <property type="entry name" value="L-asparaginase_II"/>
    <property type="match status" value="1"/>
</dbReference>
<feature type="domain" description="L-asparaginase N-terminal" evidence="5">
    <location>
        <begin position="6"/>
        <end position="198"/>
    </location>
</feature>
<dbReference type="PANTHER" id="PTHR11707">
    <property type="entry name" value="L-ASPARAGINASE"/>
    <property type="match status" value="1"/>
</dbReference>
<evidence type="ECO:0000256" key="1">
    <source>
        <dbReference type="ARBA" id="ARBA00010518"/>
    </source>
</evidence>
<dbReference type="EMBL" id="JABMCG010000065">
    <property type="protein sequence ID" value="NUU26913.1"/>
    <property type="molecule type" value="Genomic_DNA"/>
</dbReference>
<gene>
    <name evidence="7" type="ORF">HP467_02130</name>
</gene>
<dbReference type="SMART" id="SM00870">
    <property type="entry name" value="Asparaginase"/>
    <property type="match status" value="1"/>
</dbReference>
<dbReference type="PROSITE" id="PS51732">
    <property type="entry name" value="ASN_GLN_ASE_3"/>
    <property type="match status" value="1"/>
</dbReference>
<feature type="binding site" evidence="4">
    <location>
        <position position="64"/>
    </location>
    <ligand>
        <name>substrate</name>
    </ligand>
</feature>
<feature type="binding site" evidence="4">
    <location>
        <begin position="96"/>
        <end position="97"/>
    </location>
    <ligand>
        <name>substrate</name>
    </ligand>
</feature>
<accession>A0A850DTW0</accession>
<evidence type="ECO:0000256" key="3">
    <source>
        <dbReference type="PIRSR" id="PIRSR001220-1"/>
    </source>
</evidence>
<evidence type="ECO:0000259" key="6">
    <source>
        <dbReference type="Pfam" id="PF17763"/>
    </source>
</evidence>
<dbReference type="FunFam" id="3.40.50.1170:FF:000001">
    <property type="entry name" value="L-asparaginase 2"/>
    <property type="match status" value="1"/>
</dbReference>
<comment type="similarity">
    <text evidence="1">Belongs to the asparaginase 1 family.</text>
</comment>
<evidence type="ECO:0000313" key="8">
    <source>
        <dbReference type="Proteomes" id="UP000539146"/>
    </source>
</evidence>
<dbReference type="Proteomes" id="UP000539146">
    <property type="component" value="Unassembled WGS sequence"/>
</dbReference>
<dbReference type="InterPro" id="IPR037152">
    <property type="entry name" value="L-asparaginase_N_sf"/>
</dbReference>
<dbReference type="InterPro" id="IPR006034">
    <property type="entry name" value="Asparaginase/glutaminase-like"/>
</dbReference>
<dbReference type="InterPro" id="IPR036152">
    <property type="entry name" value="Asp/glu_Ase-like_sf"/>
</dbReference>
<evidence type="ECO:0000259" key="5">
    <source>
        <dbReference type="Pfam" id="PF00710"/>
    </source>
</evidence>
<dbReference type="GO" id="GO:0006528">
    <property type="term" value="P:asparagine metabolic process"/>
    <property type="evidence" value="ECO:0007669"/>
    <property type="project" value="InterPro"/>
</dbReference>
<protein>
    <submittedName>
        <fullName evidence="7">Asparaginase</fullName>
    </submittedName>
</protein>
<dbReference type="PRINTS" id="PR00139">
    <property type="entry name" value="ASNGLNASE"/>
</dbReference>
<name>A0A850DTW0_9MICO</name>
<proteinExistence type="inferred from homology"/>
<reference evidence="7 8" key="1">
    <citation type="submission" date="2020-05" db="EMBL/GenBank/DDBJ databases">
        <title>Genome Sequencing of Type Strains.</title>
        <authorList>
            <person name="Lemaire J.F."/>
            <person name="Inderbitzin P."/>
            <person name="Gregorio O.A."/>
            <person name="Collins S.B."/>
            <person name="Wespe N."/>
            <person name="Knight-Connoni V."/>
        </authorList>
    </citation>
    <scope>NUCLEOTIDE SEQUENCE [LARGE SCALE GENOMIC DNA]</scope>
    <source>
        <strain evidence="7 8">DSM 20512</strain>
    </source>
</reference>
<dbReference type="AlphaFoldDB" id="A0A850DTW0"/>
<dbReference type="SUPFAM" id="SSF53774">
    <property type="entry name" value="Glutaminase/Asparaginase"/>
    <property type="match status" value="1"/>
</dbReference>
<dbReference type="GO" id="GO:0004067">
    <property type="term" value="F:asparaginase activity"/>
    <property type="evidence" value="ECO:0007669"/>
    <property type="project" value="UniProtKB-UniRule"/>
</dbReference>
<dbReference type="InterPro" id="IPR040919">
    <property type="entry name" value="Asparaginase_C"/>
</dbReference>
<evidence type="ECO:0000256" key="4">
    <source>
        <dbReference type="PIRSR" id="PIRSR001220-2"/>
    </source>
</evidence>
<evidence type="ECO:0000256" key="2">
    <source>
        <dbReference type="ARBA" id="ARBA00022801"/>
    </source>
</evidence>
<feature type="domain" description="Asparaginase/glutaminase C-terminal" evidence="6">
    <location>
        <begin position="216"/>
        <end position="330"/>
    </location>
</feature>
<dbReference type="PIRSF" id="PIRSF500176">
    <property type="entry name" value="L_ASNase"/>
    <property type="match status" value="1"/>
</dbReference>
<organism evidence="7 8">
    <name type="scientific">Curtobacterium citreum</name>
    <dbReference type="NCBI Taxonomy" id="2036"/>
    <lineage>
        <taxon>Bacteria</taxon>
        <taxon>Bacillati</taxon>
        <taxon>Actinomycetota</taxon>
        <taxon>Actinomycetes</taxon>
        <taxon>Micrococcales</taxon>
        <taxon>Microbacteriaceae</taxon>
        <taxon>Curtobacterium</taxon>
    </lineage>
</organism>
<sequence>MTLPRLAYLALGGTIASVDEGTTGSATGRPGAVPRITAADLVGGVPAIADIAHVEAHQLGLLPSPSLGFDDVQRTLDAAREAVATGSSGVVVSQGTDTIEETAYLLDLGWDRPEPLVVTGAMRHASAPGADGPANLLAAVAVAADPAAVGRGVLVVLNDEVHTAASVRKTHTSSTGAFTSPGTGPVGLLTEGTPRFRTPAGRFPALTRRVAPLPPVALHRVTLADDGRVLSALDGLGYRGAVIEGFGGGHVAGHTVDAVRALAARMPVVLASRTGAGETLTSTYGFPGGEIDLLRSGLVPAGRLDGLKARLLLATLLAQDAPPDRIHQEFAARGRGTPPTPRP</sequence>
<keyword evidence="2" id="KW-0378">Hydrolase</keyword>
<evidence type="ECO:0000313" key="7">
    <source>
        <dbReference type="EMBL" id="NUU26913.1"/>
    </source>
</evidence>
<comment type="caution">
    <text evidence="7">The sequence shown here is derived from an EMBL/GenBank/DDBJ whole genome shotgun (WGS) entry which is preliminary data.</text>
</comment>
<dbReference type="InterPro" id="IPR027474">
    <property type="entry name" value="L-asparaginase_N"/>
</dbReference>
<dbReference type="PANTHER" id="PTHR11707:SF28">
    <property type="entry name" value="60 KDA LYSOPHOSPHOLIPASE"/>
    <property type="match status" value="1"/>
</dbReference>
<dbReference type="InterPro" id="IPR027473">
    <property type="entry name" value="L-asparaginase_C"/>
</dbReference>
<dbReference type="InterPro" id="IPR004550">
    <property type="entry name" value="AsnASE_II"/>
</dbReference>
<feature type="active site" description="O-isoaspartyl threonine intermediate" evidence="3">
    <location>
        <position position="14"/>
    </location>
</feature>
<dbReference type="Gene3D" id="3.40.50.1170">
    <property type="entry name" value="L-asparaginase, N-terminal domain"/>
    <property type="match status" value="1"/>
</dbReference>